<dbReference type="EMBL" id="JBEWTB010000002">
    <property type="protein sequence ID" value="MET4755080.1"/>
    <property type="molecule type" value="Genomic_DNA"/>
</dbReference>
<feature type="compositionally biased region" description="Basic and acidic residues" evidence="1">
    <location>
        <begin position="53"/>
        <end position="74"/>
    </location>
</feature>
<comment type="caution">
    <text evidence="3">The sequence shown here is derived from an EMBL/GenBank/DDBJ whole genome shotgun (WGS) entry which is preliminary data.</text>
</comment>
<protein>
    <submittedName>
        <fullName evidence="3">Uncharacterized protein</fullName>
    </submittedName>
</protein>
<keyword evidence="4" id="KW-1185">Reference proteome</keyword>
<evidence type="ECO:0000256" key="1">
    <source>
        <dbReference type="SAM" id="MobiDB-lite"/>
    </source>
</evidence>
<organism evidence="3 4">
    <name type="scientific">Endozoicomonas lisbonensis</name>
    <dbReference type="NCBI Taxonomy" id="3120522"/>
    <lineage>
        <taxon>Bacteria</taxon>
        <taxon>Pseudomonadati</taxon>
        <taxon>Pseudomonadota</taxon>
        <taxon>Gammaproteobacteria</taxon>
        <taxon>Oceanospirillales</taxon>
        <taxon>Endozoicomonadaceae</taxon>
        <taxon>Endozoicomonas</taxon>
    </lineage>
</organism>
<keyword evidence="2" id="KW-0732">Signal</keyword>
<feature type="chain" id="PRO_5045453961" evidence="2">
    <location>
        <begin position="20"/>
        <end position="74"/>
    </location>
</feature>
<gene>
    <name evidence="3" type="ORF">V5J35_000272</name>
</gene>
<feature type="region of interest" description="Disordered" evidence="1">
    <location>
        <begin position="52"/>
        <end position="74"/>
    </location>
</feature>
<name>A0ABV2SBE6_9GAMM</name>
<evidence type="ECO:0000256" key="2">
    <source>
        <dbReference type="SAM" id="SignalP"/>
    </source>
</evidence>
<proteinExistence type="predicted"/>
<dbReference type="RefSeq" id="WP_354009539.1">
    <property type="nucleotide sequence ID" value="NZ_JBEWTA010000001.1"/>
</dbReference>
<reference evidence="3 4" key="1">
    <citation type="submission" date="2024-06" db="EMBL/GenBank/DDBJ databases">
        <title>Genomic Encyclopedia of Type Strains, Phase V (KMG-V): Genome sequencing to study the core and pangenomes of soil and plant-associated prokaryotes.</title>
        <authorList>
            <person name="Whitman W."/>
        </authorList>
    </citation>
    <scope>NUCLEOTIDE SEQUENCE [LARGE SCALE GENOMIC DNA]</scope>
    <source>
        <strain evidence="3 4">NE40</strain>
    </source>
</reference>
<accession>A0ABV2SBE6</accession>
<sequence length="74" mass="8265">MKKLLLGIASLAVSFPLLAGDGPNPCEFQHSPKTMNCAIDELRSPSHFKYGKNKIENNIEPPKKWPLHPEDARP</sequence>
<feature type="signal peptide" evidence="2">
    <location>
        <begin position="1"/>
        <end position="19"/>
    </location>
</feature>
<evidence type="ECO:0000313" key="4">
    <source>
        <dbReference type="Proteomes" id="UP001549366"/>
    </source>
</evidence>
<dbReference type="Proteomes" id="UP001549366">
    <property type="component" value="Unassembled WGS sequence"/>
</dbReference>
<evidence type="ECO:0000313" key="3">
    <source>
        <dbReference type="EMBL" id="MET4755080.1"/>
    </source>
</evidence>